<dbReference type="Gene3D" id="2.40.70.10">
    <property type="entry name" value="Acid Proteases"/>
    <property type="match status" value="1"/>
</dbReference>
<dbReference type="Proteomes" id="UP000076858">
    <property type="component" value="Unassembled WGS sequence"/>
</dbReference>
<reference evidence="1 2" key="1">
    <citation type="submission" date="2016-03" db="EMBL/GenBank/DDBJ databases">
        <title>EvidentialGene: Evidence-directed Construction of Genes on Genomes.</title>
        <authorList>
            <person name="Gilbert D.G."/>
            <person name="Choi J.-H."/>
            <person name="Mockaitis K."/>
            <person name="Colbourne J."/>
            <person name="Pfrender M."/>
        </authorList>
    </citation>
    <scope>NUCLEOTIDE SEQUENCE [LARGE SCALE GENOMIC DNA]</scope>
    <source>
        <strain evidence="1 2">Xinb3</strain>
        <tissue evidence="1">Complete organism</tissue>
    </source>
</reference>
<feature type="non-terminal residue" evidence="1">
    <location>
        <position position="1"/>
    </location>
</feature>
<comment type="caution">
    <text evidence="1">The sequence shown here is derived from an EMBL/GenBank/DDBJ whole genome shotgun (WGS) entry which is preliminary data.</text>
</comment>
<dbReference type="InterPro" id="IPR021109">
    <property type="entry name" value="Peptidase_aspartic_dom_sf"/>
</dbReference>
<organism evidence="1 2">
    <name type="scientific">Daphnia magna</name>
    <dbReference type="NCBI Taxonomy" id="35525"/>
    <lineage>
        <taxon>Eukaryota</taxon>
        <taxon>Metazoa</taxon>
        <taxon>Ecdysozoa</taxon>
        <taxon>Arthropoda</taxon>
        <taxon>Crustacea</taxon>
        <taxon>Branchiopoda</taxon>
        <taxon>Diplostraca</taxon>
        <taxon>Cladocera</taxon>
        <taxon>Anomopoda</taxon>
        <taxon>Daphniidae</taxon>
        <taxon>Daphnia</taxon>
    </lineage>
</organism>
<accession>A0A164SF74</accession>
<dbReference type="CDD" id="cd00303">
    <property type="entry name" value="retropepsin_like"/>
    <property type="match status" value="1"/>
</dbReference>
<gene>
    <name evidence="1" type="ORF">APZ42_026181</name>
</gene>
<name>A0A164SF74_9CRUS</name>
<sequence>KSGQIARNSFKIPKSEQYKCPPYDGAVGVTSKGNLPIILAVPDTSEEKSDRQEIYVLILEPVRFIREAVKCGKVTETALIDTGTAVTVIWSVLLEKTEFVKKLLNGPKNCLVNGHTLSPQSTADIVVTHRGKTIKGNPIVVPMSGFELLLGNDLLQQFQAIHIDYESKVIICNGKITTVIISNKMKGSCIGKPSGSLLVTTSLLAVTHSYK</sequence>
<dbReference type="AlphaFoldDB" id="A0A164SF74"/>
<keyword evidence="2" id="KW-1185">Reference proteome</keyword>
<protein>
    <recommendedName>
        <fullName evidence="3">Peptidase A2 domain-containing protein</fullName>
    </recommendedName>
</protein>
<evidence type="ECO:0000313" key="1">
    <source>
        <dbReference type="EMBL" id="KZS09566.1"/>
    </source>
</evidence>
<evidence type="ECO:0000313" key="2">
    <source>
        <dbReference type="Proteomes" id="UP000076858"/>
    </source>
</evidence>
<dbReference type="SUPFAM" id="SSF50630">
    <property type="entry name" value="Acid proteases"/>
    <property type="match status" value="1"/>
</dbReference>
<evidence type="ECO:0008006" key="3">
    <source>
        <dbReference type="Google" id="ProtNLM"/>
    </source>
</evidence>
<proteinExistence type="predicted"/>
<dbReference type="EMBL" id="LRGB01002055">
    <property type="protein sequence ID" value="KZS09566.1"/>
    <property type="molecule type" value="Genomic_DNA"/>
</dbReference>